<name>A0ABR4J6W9_9EURO</name>
<protein>
    <submittedName>
        <fullName evidence="2">Uncharacterized protein</fullName>
    </submittedName>
</protein>
<gene>
    <name evidence="2" type="ORF">BJX68DRAFT_274936</name>
</gene>
<feature type="region of interest" description="Disordered" evidence="1">
    <location>
        <begin position="148"/>
        <end position="175"/>
    </location>
</feature>
<dbReference type="Proteomes" id="UP001610444">
    <property type="component" value="Unassembled WGS sequence"/>
</dbReference>
<evidence type="ECO:0000256" key="1">
    <source>
        <dbReference type="SAM" id="MobiDB-lite"/>
    </source>
</evidence>
<keyword evidence="3" id="KW-1185">Reference proteome</keyword>
<dbReference type="RefSeq" id="XP_070891852.1">
    <property type="nucleotide sequence ID" value="XM_071047749.1"/>
</dbReference>
<organism evidence="2 3">
    <name type="scientific">Aspergillus pseudodeflectus</name>
    <dbReference type="NCBI Taxonomy" id="176178"/>
    <lineage>
        <taxon>Eukaryota</taxon>
        <taxon>Fungi</taxon>
        <taxon>Dikarya</taxon>
        <taxon>Ascomycota</taxon>
        <taxon>Pezizomycotina</taxon>
        <taxon>Eurotiomycetes</taxon>
        <taxon>Eurotiomycetidae</taxon>
        <taxon>Eurotiales</taxon>
        <taxon>Aspergillaceae</taxon>
        <taxon>Aspergillus</taxon>
        <taxon>Aspergillus subgen. Nidulantes</taxon>
    </lineage>
</organism>
<comment type="caution">
    <text evidence="2">The sequence shown here is derived from an EMBL/GenBank/DDBJ whole genome shotgun (WGS) entry which is preliminary data.</text>
</comment>
<dbReference type="EMBL" id="JBFXLR010000143">
    <property type="protein sequence ID" value="KAL2835803.1"/>
    <property type="molecule type" value="Genomic_DNA"/>
</dbReference>
<dbReference type="GeneID" id="98162913"/>
<reference evidence="2 3" key="1">
    <citation type="submission" date="2024-07" db="EMBL/GenBank/DDBJ databases">
        <title>Section-level genome sequencing and comparative genomics of Aspergillus sections Usti and Cavernicolus.</title>
        <authorList>
            <consortium name="Lawrence Berkeley National Laboratory"/>
            <person name="Nybo J.L."/>
            <person name="Vesth T.C."/>
            <person name="Theobald S."/>
            <person name="Frisvad J.C."/>
            <person name="Larsen T.O."/>
            <person name="Kjaerboelling I."/>
            <person name="Rothschild-Mancinelli K."/>
            <person name="Lyhne E.K."/>
            <person name="Kogle M.E."/>
            <person name="Barry K."/>
            <person name="Clum A."/>
            <person name="Na H."/>
            <person name="Ledsgaard L."/>
            <person name="Lin J."/>
            <person name="Lipzen A."/>
            <person name="Kuo A."/>
            <person name="Riley R."/>
            <person name="Mondo S."/>
            <person name="LaButti K."/>
            <person name="Haridas S."/>
            <person name="Pangalinan J."/>
            <person name="Salamov A.A."/>
            <person name="Simmons B.A."/>
            <person name="Magnuson J.K."/>
            <person name="Chen J."/>
            <person name="Drula E."/>
            <person name="Henrissat B."/>
            <person name="Wiebenga A."/>
            <person name="Lubbers R.J."/>
            <person name="Gomes A.C."/>
            <person name="Macurrencykelacurrency M.R."/>
            <person name="Stajich J."/>
            <person name="Grigoriev I.V."/>
            <person name="Mortensen U.H."/>
            <person name="De vries R.P."/>
            <person name="Baker S.E."/>
            <person name="Andersen M.R."/>
        </authorList>
    </citation>
    <scope>NUCLEOTIDE SEQUENCE [LARGE SCALE GENOMIC DNA]</scope>
    <source>
        <strain evidence="2 3">CBS 756.74</strain>
    </source>
</reference>
<sequence length="175" mass="19624">MASMRVFPTRRGSHYIHIRYPDGCQSPLPPTEQAQQAVDAMADEAADANPWLRMTGWARYLDGVHPQDLRQLVEAPIGVEEEVVDKDAKADPTEQGVRLIWDAMDQLARRSQRTVQQCGAGIRAEAARTEVGQTPYKPLQAYMDEASIKKHAQPWQQSLRGPKLKPMRKPEPGQG</sequence>
<accession>A0ABR4J6W9</accession>
<evidence type="ECO:0000313" key="3">
    <source>
        <dbReference type="Proteomes" id="UP001610444"/>
    </source>
</evidence>
<proteinExistence type="predicted"/>
<evidence type="ECO:0000313" key="2">
    <source>
        <dbReference type="EMBL" id="KAL2835803.1"/>
    </source>
</evidence>